<dbReference type="STRING" id="1577474.GA0111570_10784"/>
<dbReference type="Proteomes" id="UP000199086">
    <property type="component" value="Unassembled WGS sequence"/>
</dbReference>
<dbReference type="AlphaFoldDB" id="A0A1G6H7X2"/>
<sequence length="114" mass="13128">MDLNLQYRLGKAAFERRNYRGAARYFSAVLDEVGHDTNVLEYRARSYYHSAALTKAEADCRTILERTPTEEYALLLLVRSLERQQRHDEALEYRRVLAAYSGRAGDIAGHEVFG</sequence>
<evidence type="ECO:0000313" key="1">
    <source>
        <dbReference type="EMBL" id="SDB90188.1"/>
    </source>
</evidence>
<keyword evidence="2" id="KW-1185">Reference proteome</keyword>
<dbReference type="SUPFAM" id="SSF48452">
    <property type="entry name" value="TPR-like"/>
    <property type="match status" value="1"/>
</dbReference>
<accession>A0A1G6H7X2</accession>
<organism evidence="1 2">
    <name type="scientific">Raineyella antarctica</name>
    <dbReference type="NCBI Taxonomy" id="1577474"/>
    <lineage>
        <taxon>Bacteria</taxon>
        <taxon>Bacillati</taxon>
        <taxon>Actinomycetota</taxon>
        <taxon>Actinomycetes</taxon>
        <taxon>Propionibacteriales</taxon>
        <taxon>Propionibacteriaceae</taxon>
        <taxon>Raineyella</taxon>
    </lineage>
</organism>
<dbReference type="RefSeq" id="WP_092611227.1">
    <property type="nucleotide sequence ID" value="NZ_FMYF01000007.1"/>
</dbReference>
<dbReference type="Gene3D" id="1.25.40.10">
    <property type="entry name" value="Tetratricopeptide repeat domain"/>
    <property type="match status" value="1"/>
</dbReference>
<reference evidence="1 2" key="1">
    <citation type="submission" date="2016-06" db="EMBL/GenBank/DDBJ databases">
        <authorList>
            <person name="Olsen C.W."/>
            <person name="Carey S."/>
            <person name="Hinshaw L."/>
            <person name="Karasin A.I."/>
        </authorList>
    </citation>
    <scope>NUCLEOTIDE SEQUENCE [LARGE SCALE GENOMIC DNA]</scope>
    <source>
        <strain evidence="1 2">LZ-22</strain>
    </source>
</reference>
<dbReference type="InterPro" id="IPR011990">
    <property type="entry name" value="TPR-like_helical_dom_sf"/>
</dbReference>
<evidence type="ECO:0000313" key="2">
    <source>
        <dbReference type="Proteomes" id="UP000199086"/>
    </source>
</evidence>
<dbReference type="OrthoDB" id="9799122at2"/>
<proteinExistence type="predicted"/>
<gene>
    <name evidence="1" type="ORF">GA0111570_10784</name>
</gene>
<name>A0A1G6H7X2_9ACTN</name>
<protein>
    <submittedName>
        <fullName evidence="1">Tetratricopeptide repeat-containing protein</fullName>
    </submittedName>
</protein>
<dbReference type="EMBL" id="FMYF01000007">
    <property type="protein sequence ID" value="SDB90188.1"/>
    <property type="molecule type" value="Genomic_DNA"/>
</dbReference>
<dbReference type="Pfam" id="PF13432">
    <property type="entry name" value="TPR_16"/>
    <property type="match status" value="1"/>
</dbReference>